<keyword evidence="4" id="KW-0378">Hydrolase</keyword>
<proteinExistence type="inferred from homology"/>
<reference evidence="10 11" key="1">
    <citation type="journal article" date="2018" name="Science">
        <title>The opium poppy genome and morphinan production.</title>
        <authorList>
            <person name="Guo L."/>
            <person name="Winzer T."/>
            <person name="Yang X."/>
            <person name="Li Y."/>
            <person name="Ning Z."/>
            <person name="He Z."/>
            <person name="Teodor R."/>
            <person name="Lu Y."/>
            <person name="Bowser T.A."/>
            <person name="Graham I.A."/>
            <person name="Ye K."/>
        </authorList>
    </citation>
    <scope>NUCLEOTIDE SEQUENCE [LARGE SCALE GENOMIC DNA]</scope>
    <source>
        <strain evidence="11">cv. HN1</strain>
        <tissue evidence="10">Leaves</tissue>
    </source>
</reference>
<dbReference type="AlphaFoldDB" id="A0A4Y7KX93"/>
<comment type="subcellular location">
    <subcellularLocation>
        <location evidence="1">Endoplasmic reticulum membrane</location>
        <topology evidence="1">Multi-pass membrane protein</topology>
    </subcellularLocation>
</comment>
<comment type="similarity">
    <text evidence="2">Belongs to the peptidase A22B family.</text>
</comment>
<dbReference type="GO" id="GO:0006465">
    <property type="term" value="P:signal peptide processing"/>
    <property type="evidence" value="ECO:0007669"/>
    <property type="project" value="TreeGrafter"/>
</dbReference>
<evidence type="ECO:0000256" key="8">
    <source>
        <dbReference type="SAM" id="MobiDB-lite"/>
    </source>
</evidence>
<evidence type="ECO:0000313" key="11">
    <source>
        <dbReference type="Proteomes" id="UP000316621"/>
    </source>
</evidence>
<evidence type="ECO:0000256" key="6">
    <source>
        <dbReference type="ARBA" id="ARBA00022989"/>
    </source>
</evidence>
<feature type="region of interest" description="Disordered" evidence="8">
    <location>
        <begin position="342"/>
        <end position="373"/>
    </location>
</feature>
<dbReference type="EMBL" id="CM010723">
    <property type="protein sequence ID" value="RZC77526.1"/>
    <property type="molecule type" value="Genomic_DNA"/>
</dbReference>
<evidence type="ECO:0000256" key="2">
    <source>
        <dbReference type="ARBA" id="ARBA00006859"/>
    </source>
</evidence>
<evidence type="ECO:0000313" key="10">
    <source>
        <dbReference type="EMBL" id="RZC77526.1"/>
    </source>
</evidence>
<evidence type="ECO:0008006" key="12">
    <source>
        <dbReference type="Google" id="ProtNLM"/>
    </source>
</evidence>
<evidence type="ECO:0000256" key="4">
    <source>
        <dbReference type="ARBA" id="ARBA00022801"/>
    </source>
</evidence>
<dbReference type="Proteomes" id="UP000316621">
    <property type="component" value="Chromosome 9"/>
</dbReference>
<feature type="transmembrane region" description="Helical" evidence="9">
    <location>
        <begin position="209"/>
        <end position="233"/>
    </location>
</feature>
<keyword evidence="6 9" id="KW-1133">Transmembrane helix</keyword>
<dbReference type="Pfam" id="PF04258">
    <property type="entry name" value="Peptidase_A22B"/>
    <property type="match status" value="1"/>
</dbReference>
<dbReference type="InterPro" id="IPR006639">
    <property type="entry name" value="Preselin/SPP"/>
</dbReference>
<evidence type="ECO:0000256" key="7">
    <source>
        <dbReference type="ARBA" id="ARBA00023136"/>
    </source>
</evidence>
<evidence type="ECO:0000256" key="5">
    <source>
        <dbReference type="ARBA" id="ARBA00022824"/>
    </source>
</evidence>
<feature type="transmembrane region" description="Helical" evidence="9">
    <location>
        <begin position="60"/>
        <end position="78"/>
    </location>
</feature>
<dbReference type="PANTHER" id="PTHR12174">
    <property type="entry name" value="SIGNAL PEPTIDE PEPTIDASE"/>
    <property type="match status" value="1"/>
</dbReference>
<feature type="transmembrane region" description="Helical" evidence="9">
    <location>
        <begin position="312"/>
        <end position="330"/>
    </location>
</feature>
<dbReference type="Gramene" id="RZC77526">
    <property type="protein sequence ID" value="RZC77526"/>
    <property type="gene ID" value="C5167_001679"/>
</dbReference>
<feature type="transmembrane region" description="Helical" evidence="9">
    <location>
        <begin position="166"/>
        <end position="184"/>
    </location>
</feature>
<dbReference type="GO" id="GO:0042500">
    <property type="term" value="F:aspartic endopeptidase activity, intramembrane cleaving"/>
    <property type="evidence" value="ECO:0007669"/>
    <property type="project" value="InterPro"/>
</dbReference>
<keyword evidence="5" id="KW-0256">Endoplasmic reticulum</keyword>
<dbReference type="STRING" id="3469.A0A4Y7KX93"/>
<name>A0A4Y7KX93_PAPSO</name>
<dbReference type="GO" id="GO:0098554">
    <property type="term" value="C:cytoplasmic side of endoplasmic reticulum membrane"/>
    <property type="evidence" value="ECO:0007669"/>
    <property type="project" value="TreeGrafter"/>
</dbReference>
<keyword evidence="3 9" id="KW-0812">Transmembrane</keyword>
<organism evidence="10 11">
    <name type="scientific">Papaver somniferum</name>
    <name type="common">Opium poppy</name>
    <dbReference type="NCBI Taxonomy" id="3469"/>
    <lineage>
        <taxon>Eukaryota</taxon>
        <taxon>Viridiplantae</taxon>
        <taxon>Streptophyta</taxon>
        <taxon>Embryophyta</taxon>
        <taxon>Tracheophyta</taxon>
        <taxon>Spermatophyta</taxon>
        <taxon>Magnoliopsida</taxon>
        <taxon>Ranunculales</taxon>
        <taxon>Papaveraceae</taxon>
        <taxon>Papaveroideae</taxon>
        <taxon>Papaver</taxon>
    </lineage>
</organism>
<evidence type="ECO:0000256" key="3">
    <source>
        <dbReference type="ARBA" id="ARBA00022692"/>
    </source>
</evidence>
<evidence type="ECO:0000256" key="9">
    <source>
        <dbReference type="SAM" id="Phobius"/>
    </source>
</evidence>
<dbReference type="SMART" id="SM00730">
    <property type="entry name" value="PSN"/>
    <property type="match status" value="1"/>
</dbReference>
<sequence length="373" mass="41276">MRTGERVANLALLGLSLAPLVVKVDPNLNVVLTACLAVYVGCYRSVKSTPPTETMSNEHAMRFPLVGSAMLLSLFLLFKFLSKDLVNAVLTCYFIVLGIIALSATLVPAISRFLPKLWNDEVIVWHLPYFRSVEVEFTRSQLVAAIPGTFFCVWYAKQKHWLANNVLGLAFCIQIWNFAGTMILDQKCFFLWFKAGIEMLSLGSFKTGGILLVGLFFYDIFWVFFTPVMVSVAKSFDAPIKLLFPTADAARPYSMLGLGDIVIPGIFVALALRFDVSRGKEIRYFNSAFFGYALGIVLTIVVMNWFQAAQPALLYIVPAVIGSLAVHCLWNGEVKQLLAFDESKTDESKTAASSEDGESSSSIDDSKSSKKDE</sequence>
<dbReference type="OMA" id="EFKIMIK"/>
<dbReference type="PANTHER" id="PTHR12174:SF23">
    <property type="entry name" value="MINOR HISTOCOMPATIBILITY ANTIGEN H13"/>
    <property type="match status" value="1"/>
</dbReference>
<keyword evidence="11" id="KW-1185">Reference proteome</keyword>
<feature type="transmembrane region" description="Helical" evidence="9">
    <location>
        <begin position="284"/>
        <end position="306"/>
    </location>
</feature>
<gene>
    <name evidence="10" type="ORF">C5167_001679</name>
</gene>
<protein>
    <recommendedName>
        <fullName evidence="12">Signal peptide peptidase</fullName>
    </recommendedName>
</protein>
<dbReference type="OrthoDB" id="29661at2759"/>
<evidence type="ECO:0000256" key="1">
    <source>
        <dbReference type="ARBA" id="ARBA00004477"/>
    </source>
</evidence>
<dbReference type="InterPro" id="IPR007369">
    <property type="entry name" value="Peptidase_A22B_SPP"/>
</dbReference>
<accession>A0A4Y7KX93</accession>
<dbReference type="GO" id="GO:0033619">
    <property type="term" value="P:membrane protein proteolysis"/>
    <property type="evidence" value="ECO:0007669"/>
    <property type="project" value="TreeGrafter"/>
</dbReference>
<dbReference type="GO" id="GO:0098553">
    <property type="term" value="C:lumenal side of endoplasmic reticulum membrane"/>
    <property type="evidence" value="ECO:0007669"/>
    <property type="project" value="TreeGrafter"/>
</dbReference>
<feature type="compositionally biased region" description="Basic and acidic residues" evidence="8">
    <location>
        <begin position="364"/>
        <end position="373"/>
    </location>
</feature>
<keyword evidence="7 9" id="KW-0472">Membrane</keyword>
<feature type="transmembrane region" description="Helical" evidence="9">
    <location>
        <begin position="85"/>
        <end position="110"/>
    </location>
</feature>
<feature type="transmembrane region" description="Helical" evidence="9">
    <location>
        <begin position="253"/>
        <end position="272"/>
    </location>
</feature>